<reference evidence="3" key="3">
    <citation type="submission" date="2025-09" db="UniProtKB">
        <authorList>
            <consortium name="Ensembl"/>
        </authorList>
    </citation>
    <scope>IDENTIFICATION</scope>
</reference>
<dbReference type="Proteomes" id="UP000694411">
    <property type="component" value="Chromosome X"/>
</dbReference>
<dbReference type="Gene3D" id="3.20.20.100">
    <property type="entry name" value="NADP-dependent oxidoreductase domain"/>
    <property type="match status" value="1"/>
</dbReference>
<dbReference type="GO" id="GO:0005737">
    <property type="term" value="C:cytoplasm"/>
    <property type="evidence" value="ECO:0007669"/>
    <property type="project" value="TreeGrafter"/>
</dbReference>
<reference evidence="3" key="2">
    <citation type="submission" date="2025-08" db="UniProtKB">
        <authorList>
            <consortium name="Ensembl"/>
        </authorList>
    </citation>
    <scope>IDENTIFICATION</scope>
</reference>
<name>A0A8D2K4J1_THEGE</name>
<dbReference type="Ensembl" id="ENSTGET00000028341.1">
    <property type="protein sequence ID" value="ENSTGEP00000023760.1"/>
    <property type="gene ID" value="ENSTGEG00000019210.1"/>
</dbReference>
<proteinExistence type="predicted"/>
<dbReference type="InterPro" id="IPR036812">
    <property type="entry name" value="NAD(P)_OxRdtase_dom_sf"/>
</dbReference>
<evidence type="ECO:0000313" key="4">
    <source>
        <dbReference type="Proteomes" id="UP000694411"/>
    </source>
</evidence>
<keyword evidence="4" id="KW-1185">Reference proteome</keyword>
<dbReference type="InterPro" id="IPR050791">
    <property type="entry name" value="Aldo-Keto_reductase"/>
</dbReference>
<evidence type="ECO:0000259" key="2">
    <source>
        <dbReference type="Pfam" id="PF00248"/>
    </source>
</evidence>
<dbReference type="PANTHER" id="PTHR43625">
    <property type="entry name" value="AFLATOXIN B1 ALDEHYDE REDUCTASE"/>
    <property type="match status" value="1"/>
</dbReference>
<evidence type="ECO:0000256" key="1">
    <source>
        <dbReference type="ARBA" id="ARBA00023002"/>
    </source>
</evidence>
<keyword evidence="1" id="KW-0560">Oxidoreductase</keyword>
<reference evidence="3" key="1">
    <citation type="submission" date="2018-05" db="EMBL/GenBank/DDBJ databases">
        <title>Whole genome of Theropithecus gelada.</title>
        <authorList>
            <person name="Chiou K.L."/>
            <person name="Snyder-Mackler N."/>
        </authorList>
    </citation>
    <scope>NUCLEOTIDE SEQUENCE [LARGE SCALE GENOMIC DNA]</scope>
</reference>
<dbReference type="SUPFAM" id="SSF51430">
    <property type="entry name" value="NAD(P)-linked oxidoreductase"/>
    <property type="match status" value="1"/>
</dbReference>
<dbReference type="InterPro" id="IPR023210">
    <property type="entry name" value="NADP_OxRdtase_dom"/>
</dbReference>
<dbReference type="AlphaFoldDB" id="A0A8D2K4J1"/>
<feature type="domain" description="NADP-dependent oxidoreductase" evidence="2">
    <location>
        <begin position="3"/>
        <end position="229"/>
    </location>
</feature>
<dbReference type="GO" id="GO:0016491">
    <property type="term" value="F:oxidoreductase activity"/>
    <property type="evidence" value="ECO:0007669"/>
    <property type="project" value="UniProtKB-KW"/>
</dbReference>
<evidence type="ECO:0000313" key="3">
    <source>
        <dbReference type="Ensembl" id="ENSTGEP00000023760.1"/>
    </source>
</evidence>
<dbReference type="PANTHER" id="PTHR43625:SF4">
    <property type="entry name" value="ALDO-KETO REDUCTASE FAMILY 7 LIKE (GENE_PSEUDOGENE)"/>
    <property type="match status" value="1"/>
</dbReference>
<sequence length="244" mass="28117">MPRASLKFATKANPWERKSLKPDNVRSQLETSLKRLQCPQVDLFYLHAPDHSTPVEETLCACHQLHQEGKFMELGLSNYSKGWARRWILPTVYQGMYNATTWQVEMELFPCLGHFGLRFYAYTLWLGGKKQPGGHFFGNSWAETYRNRFWKEHHFKAIALVEKAMQAVYGASAPSMTSATLWWMYHHLQLQGAHGDAVILGMSSLEKLEQNLAAMEKGPMEPTAMDTFNQTWHLVAHECPNYFC</sequence>
<protein>
    <recommendedName>
        <fullName evidence="2">NADP-dependent oxidoreductase domain-containing protein</fullName>
    </recommendedName>
</protein>
<organism evidence="3 4">
    <name type="scientific">Theropithecus gelada</name>
    <name type="common">Gelada baboon</name>
    <dbReference type="NCBI Taxonomy" id="9565"/>
    <lineage>
        <taxon>Eukaryota</taxon>
        <taxon>Metazoa</taxon>
        <taxon>Chordata</taxon>
        <taxon>Craniata</taxon>
        <taxon>Vertebrata</taxon>
        <taxon>Euteleostomi</taxon>
        <taxon>Mammalia</taxon>
        <taxon>Eutheria</taxon>
        <taxon>Euarchontoglires</taxon>
        <taxon>Primates</taxon>
        <taxon>Haplorrhini</taxon>
        <taxon>Catarrhini</taxon>
        <taxon>Cercopithecidae</taxon>
        <taxon>Cercopithecinae</taxon>
        <taxon>Theropithecus</taxon>
    </lineage>
</organism>
<accession>A0A8D2K4J1</accession>
<dbReference type="Pfam" id="PF00248">
    <property type="entry name" value="Aldo_ket_red"/>
    <property type="match status" value="1"/>
</dbReference>